<dbReference type="GO" id="GO:0016853">
    <property type="term" value="F:isomerase activity"/>
    <property type="evidence" value="ECO:0007669"/>
    <property type="project" value="UniProtKB-KW"/>
</dbReference>
<dbReference type="InterPro" id="IPR014347">
    <property type="entry name" value="Tautomerase/MIF_sf"/>
</dbReference>
<dbReference type="Gene3D" id="3.30.429.10">
    <property type="entry name" value="Macrophage Migration Inhibitory Factor"/>
    <property type="match status" value="1"/>
</dbReference>
<keyword evidence="1" id="KW-0413">Isomerase</keyword>
<dbReference type="SUPFAM" id="SSF55331">
    <property type="entry name" value="Tautomerase/MIF"/>
    <property type="match status" value="1"/>
</dbReference>
<evidence type="ECO:0000259" key="2">
    <source>
        <dbReference type="Pfam" id="PF01361"/>
    </source>
</evidence>
<dbReference type="Pfam" id="PF01361">
    <property type="entry name" value="Tautomerase"/>
    <property type="match status" value="1"/>
</dbReference>
<evidence type="ECO:0000256" key="1">
    <source>
        <dbReference type="ARBA" id="ARBA00023235"/>
    </source>
</evidence>
<dbReference type="EMBL" id="FLUP01000001">
    <property type="protein sequence ID" value="SBW03063.1"/>
    <property type="molecule type" value="Genomic_DNA"/>
</dbReference>
<gene>
    <name evidence="3" type="ORF">KM92DES2_11745</name>
</gene>
<proteinExistence type="predicted"/>
<sequence>MPVITIAMHSTTEEVKKNLIEGLTAAAVAATSVPQEKFVVFVEEYATDAIGLGGRTLKAIKAAQQ</sequence>
<name>A0A212JUE6_9BACT</name>
<dbReference type="RefSeq" id="WP_227118795.1">
    <property type="nucleotide sequence ID" value="NZ_CABSIF010000003.1"/>
</dbReference>
<dbReference type="InterPro" id="IPR004370">
    <property type="entry name" value="4-OT-like_dom"/>
</dbReference>
<dbReference type="AlphaFoldDB" id="A0A212JUE6"/>
<reference evidence="3" key="1">
    <citation type="submission" date="2016-04" db="EMBL/GenBank/DDBJ databases">
        <authorList>
            <person name="Evans L.H."/>
            <person name="Alamgir A."/>
            <person name="Owens N."/>
            <person name="Weber N.D."/>
            <person name="Virtaneva K."/>
            <person name="Barbian K."/>
            <person name="Babar A."/>
            <person name="Rosenke K."/>
        </authorList>
    </citation>
    <scope>NUCLEOTIDE SEQUENCE</scope>
    <source>
        <strain evidence="3">92-2</strain>
    </source>
</reference>
<organism evidence="3">
    <name type="scientific">uncultured Desulfovibrio sp</name>
    <dbReference type="NCBI Taxonomy" id="167968"/>
    <lineage>
        <taxon>Bacteria</taxon>
        <taxon>Pseudomonadati</taxon>
        <taxon>Thermodesulfobacteriota</taxon>
        <taxon>Desulfovibrionia</taxon>
        <taxon>Desulfovibrionales</taxon>
        <taxon>Desulfovibrionaceae</taxon>
        <taxon>Desulfovibrio</taxon>
        <taxon>environmental samples</taxon>
    </lineage>
</organism>
<feature type="domain" description="4-oxalocrotonate tautomerase-like" evidence="2">
    <location>
        <begin position="2"/>
        <end position="59"/>
    </location>
</feature>
<evidence type="ECO:0000313" key="3">
    <source>
        <dbReference type="EMBL" id="SBW03063.1"/>
    </source>
</evidence>
<accession>A0A212JUE6</accession>
<protein>
    <submittedName>
        <fullName evidence="3">4-oxalocrotonate tautomerase</fullName>
    </submittedName>
</protein>